<dbReference type="InterPro" id="IPR032710">
    <property type="entry name" value="NTF2-like_dom_sf"/>
</dbReference>
<keyword evidence="3" id="KW-1185">Reference proteome</keyword>
<dbReference type="AlphaFoldDB" id="C7ZQQ8"/>
<dbReference type="VEuPathDB" id="FungiDB:NECHADRAFT_89280"/>
<reference evidence="2 3" key="1">
    <citation type="journal article" date="2009" name="PLoS Genet.">
        <title>The genome of Nectria haematococca: contribution of supernumerary chromosomes to gene expansion.</title>
        <authorList>
            <person name="Coleman J.J."/>
            <person name="Rounsley S.D."/>
            <person name="Rodriguez-Carres M."/>
            <person name="Kuo A."/>
            <person name="Wasmann C.C."/>
            <person name="Grimwood J."/>
            <person name="Schmutz J."/>
            <person name="Taga M."/>
            <person name="White G.J."/>
            <person name="Zhou S."/>
            <person name="Schwartz D.C."/>
            <person name="Freitag M."/>
            <person name="Ma L.J."/>
            <person name="Danchin E.G."/>
            <person name="Henrissat B."/>
            <person name="Coutinho P.M."/>
            <person name="Nelson D.R."/>
            <person name="Straney D."/>
            <person name="Napoli C.A."/>
            <person name="Barker B.M."/>
            <person name="Gribskov M."/>
            <person name="Rep M."/>
            <person name="Kroken S."/>
            <person name="Molnar I."/>
            <person name="Rensing C."/>
            <person name="Kennell J.C."/>
            <person name="Zamora J."/>
            <person name="Farman M.L."/>
            <person name="Selker E.U."/>
            <person name="Salamov A."/>
            <person name="Shapiro H."/>
            <person name="Pangilinan J."/>
            <person name="Lindquist E."/>
            <person name="Lamers C."/>
            <person name="Grigoriev I.V."/>
            <person name="Geiser D.M."/>
            <person name="Covert S.F."/>
            <person name="Temporini E."/>
            <person name="Vanetten H.D."/>
        </authorList>
    </citation>
    <scope>NUCLEOTIDE SEQUENCE [LARGE SCALE GENOMIC DNA]</scope>
    <source>
        <strain evidence="3">ATCC MYA-4622 / CBS 123669 / FGSC 9596 / NRRL 45880 / 77-13-4</strain>
    </source>
</reference>
<gene>
    <name evidence="2" type="ORF">NECHADRAFT_89280</name>
</gene>
<dbReference type="RefSeq" id="XP_003039364.1">
    <property type="nucleotide sequence ID" value="XM_003039318.1"/>
</dbReference>
<dbReference type="SUPFAM" id="SSF54427">
    <property type="entry name" value="NTF2-like"/>
    <property type="match status" value="1"/>
</dbReference>
<dbReference type="InterPro" id="IPR037401">
    <property type="entry name" value="SnoaL-like"/>
</dbReference>
<dbReference type="eggNOG" id="ENOG502SV8M">
    <property type="taxonomic scope" value="Eukaryota"/>
</dbReference>
<feature type="domain" description="SnoaL-like" evidence="1">
    <location>
        <begin position="142"/>
        <end position="234"/>
    </location>
</feature>
<dbReference type="Proteomes" id="UP000005206">
    <property type="component" value="Unassembled WGS sequence"/>
</dbReference>
<proteinExistence type="predicted"/>
<evidence type="ECO:0000313" key="2">
    <source>
        <dbReference type="EMBL" id="EEU33651.1"/>
    </source>
</evidence>
<evidence type="ECO:0000313" key="3">
    <source>
        <dbReference type="Proteomes" id="UP000005206"/>
    </source>
</evidence>
<dbReference type="OrthoDB" id="4270785at2759"/>
<dbReference type="EMBL" id="GG699006">
    <property type="protein sequence ID" value="EEU33651.1"/>
    <property type="molecule type" value="Genomic_DNA"/>
</dbReference>
<dbReference type="Pfam" id="PF12680">
    <property type="entry name" value="SnoaL_2"/>
    <property type="match status" value="1"/>
</dbReference>
<name>C7ZQQ8_FUSV7</name>
<sequence length="251" mass="28854">MGSTTDLPLATKAIRSRADLEDYVYNFNANNKAEYAAYYSKDTMVDQIHSCMRETLVLKKVVFSQEAVATEIHTQFRGINGFETDNLDGRWGPVWPDNGPLVRMFVWYTLDKDGHIIELAEDASVMKEASRHTIRTRGDLDHYLRSFNTNDFDTFPRYYTPDVTVILDGKETLTGKDEVVKFFRNAREKIHEEHWTTADRDQKDILHFGSGVRKGGGYRVQFLIYYELTPEGKIHHITAASCGQAKIFNPK</sequence>
<protein>
    <recommendedName>
        <fullName evidence="1">SnoaL-like domain-containing protein</fullName>
    </recommendedName>
</protein>
<dbReference type="Gene3D" id="3.10.450.50">
    <property type="match status" value="1"/>
</dbReference>
<dbReference type="HOGENOM" id="CLU_973470_0_0_1"/>
<dbReference type="KEGG" id="nhe:NECHADRAFT_89280"/>
<dbReference type="InParanoid" id="C7ZQQ8"/>
<dbReference type="GeneID" id="9666884"/>
<organism evidence="2 3">
    <name type="scientific">Fusarium vanettenii (strain ATCC MYA-4622 / CBS 123669 / FGSC 9596 / NRRL 45880 / 77-13-4)</name>
    <name type="common">Fusarium solani subsp. pisi</name>
    <dbReference type="NCBI Taxonomy" id="660122"/>
    <lineage>
        <taxon>Eukaryota</taxon>
        <taxon>Fungi</taxon>
        <taxon>Dikarya</taxon>
        <taxon>Ascomycota</taxon>
        <taxon>Pezizomycotina</taxon>
        <taxon>Sordariomycetes</taxon>
        <taxon>Hypocreomycetidae</taxon>
        <taxon>Hypocreales</taxon>
        <taxon>Nectriaceae</taxon>
        <taxon>Fusarium</taxon>
        <taxon>Fusarium solani species complex</taxon>
        <taxon>Fusarium vanettenii</taxon>
    </lineage>
</organism>
<accession>C7ZQQ8</accession>
<evidence type="ECO:0000259" key="1">
    <source>
        <dbReference type="Pfam" id="PF12680"/>
    </source>
</evidence>